<dbReference type="InterPro" id="IPR038770">
    <property type="entry name" value="Na+/solute_symporter_sf"/>
</dbReference>
<dbReference type="Proteomes" id="UP000809440">
    <property type="component" value="Unassembled WGS sequence"/>
</dbReference>
<feature type="transmembrane region" description="Helical" evidence="1">
    <location>
        <begin position="129"/>
        <end position="151"/>
    </location>
</feature>
<dbReference type="Proteomes" id="UP000755667">
    <property type="component" value="Unassembled WGS sequence"/>
</dbReference>
<reference evidence="2 5" key="1">
    <citation type="submission" date="2021-01" db="EMBL/GenBank/DDBJ databases">
        <title>Diatom-associated Roseobacters Show Island Model of Population Structure.</title>
        <authorList>
            <person name="Qu L."/>
            <person name="Feng X."/>
            <person name="Chen Y."/>
            <person name="Li L."/>
            <person name="Wang X."/>
            <person name="Hu Z."/>
            <person name="Wang H."/>
            <person name="Luo H."/>
        </authorList>
    </citation>
    <scope>NUCLEOTIDE SEQUENCE</scope>
    <source>
        <strain evidence="3 5">CC28-63</strain>
        <strain evidence="2">CC28-69</strain>
    </source>
</reference>
<evidence type="ECO:0000256" key="1">
    <source>
        <dbReference type="SAM" id="Phobius"/>
    </source>
</evidence>
<evidence type="ECO:0008006" key="6">
    <source>
        <dbReference type="Google" id="ProtNLM"/>
    </source>
</evidence>
<accession>A0A9Q2PBF5</accession>
<feature type="transmembrane region" description="Helical" evidence="1">
    <location>
        <begin position="96"/>
        <end position="117"/>
    </location>
</feature>
<organism evidence="2 4">
    <name type="scientific">Marivita cryptomonadis</name>
    <dbReference type="NCBI Taxonomy" id="505252"/>
    <lineage>
        <taxon>Bacteria</taxon>
        <taxon>Pseudomonadati</taxon>
        <taxon>Pseudomonadota</taxon>
        <taxon>Alphaproteobacteria</taxon>
        <taxon>Rhodobacterales</taxon>
        <taxon>Roseobacteraceae</taxon>
        <taxon>Marivita</taxon>
    </lineage>
</organism>
<dbReference type="EMBL" id="JAFBXF010000009">
    <property type="protein sequence ID" value="MBM2418103.1"/>
    <property type="molecule type" value="Genomic_DNA"/>
</dbReference>
<dbReference type="Gene3D" id="1.20.1530.20">
    <property type="match status" value="1"/>
</dbReference>
<gene>
    <name evidence="2" type="ORF">JQX41_14060</name>
    <name evidence="3" type="ORF">JQX48_14070</name>
</gene>
<keyword evidence="5" id="KW-1185">Reference proteome</keyword>
<sequence>MVRLLAFAARHGRWSLVAGLAAGLALPGVAQAMRPFLPELVSALLFVAALRIGPRATLGSLKAIGHTLRTVIGYQLIAPLLALSVLSVMGMASTPWGMALVLVLAAPSVTGSANFTILMGQDPSVAMRIMLVGTALFPLTALAVLTLSPIVESPVQALLGTARLIGVVFGAVGTAFAVRWFLWRDMGDTGRNALDGGSAILLAVVVVGLMSAAGPALLSSPLQFASWLAFAFAVNFGLQLLAHRFVPVEDETRDRTGTSIIAGNRNIALFLVALPPEVMDRVLLFIGCYQFPMYLTPILLGKALRPRDPAGAENLNR</sequence>
<comment type="caution">
    <text evidence="2">The sequence shown here is derived from an EMBL/GenBank/DDBJ whole genome shotgun (WGS) entry which is preliminary data.</text>
</comment>
<dbReference type="EMBL" id="JAFBXE010000009">
    <property type="protein sequence ID" value="MBM2413434.1"/>
    <property type="molecule type" value="Genomic_DNA"/>
</dbReference>
<keyword evidence="1" id="KW-0472">Membrane</keyword>
<name>A0A9Q2PBF5_9RHOB</name>
<evidence type="ECO:0000313" key="4">
    <source>
        <dbReference type="Proteomes" id="UP000755667"/>
    </source>
</evidence>
<keyword evidence="1" id="KW-0812">Transmembrane</keyword>
<feature type="transmembrane region" description="Helical" evidence="1">
    <location>
        <begin position="157"/>
        <end position="178"/>
    </location>
</feature>
<feature type="transmembrane region" description="Helical" evidence="1">
    <location>
        <begin position="70"/>
        <end position="90"/>
    </location>
</feature>
<evidence type="ECO:0000313" key="5">
    <source>
        <dbReference type="Proteomes" id="UP000809440"/>
    </source>
</evidence>
<evidence type="ECO:0000313" key="3">
    <source>
        <dbReference type="EMBL" id="MBM2418103.1"/>
    </source>
</evidence>
<dbReference type="AlphaFoldDB" id="A0A9Q2PBF5"/>
<evidence type="ECO:0000313" key="2">
    <source>
        <dbReference type="EMBL" id="MBM2413434.1"/>
    </source>
</evidence>
<keyword evidence="1" id="KW-1133">Transmembrane helix</keyword>
<feature type="transmembrane region" description="Helical" evidence="1">
    <location>
        <begin position="199"/>
        <end position="218"/>
    </location>
</feature>
<dbReference type="OrthoDB" id="8477735at2"/>
<protein>
    <recommendedName>
        <fullName evidence="6">Bile acid:sodium symporter</fullName>
    </recommendedName>
</protein>
<proteinExistence type="predicted"/>
<feature type="transmembrane region" description="Helical" evidence="1">
    <location>
        <begin position="224"/>
        <end position="246"/>
    </location>
</feature>